<comment type="caution">
    <text evidence="2">The sequence shown here is derived from an EMBL/GenBank/DDBJ whole genome shotgun (WGS) entry which is preliminary data.</text>
</comment>
<keyword evidence="3" id="KW-1185">Reference proteome</keyword>
<organism evidence="2 3">
    <name type="scientific">Rudanella paleaurantiibacter</name>
    <dbReference type="NCBI Taxonomy" id="2614655"/>
    <lineage>
        <taxon>Bacteria</taxon>
        <taxon>Pseudomonadati</taxon>
        <taxon>Bacteroidota</taxon>
        <taxon>Cytophagia</taxon>
        <taxon>Cytophagales</taxon>
        <taxon>Cytophagaceae</taxon>
        <taxon>Rudanella</taxon>
    </lineage>
</organism>
<evidence type="ECO:0000259" key="1">
    <source>
        <dbReference type="Pfam" id="PF18962"/>
    </source>
</evidence>
<dbReference type="Proteomes" id="UP000488299">
    <property type="component" value="Unassembled WGS sequence"/>
</dbReference>
<evidence type="ECO:0000313" key="3">
    <source>
        <dbReference type="Proteomes" id="UP000488299"/>
    </source>
</evidence>
<dbReference type="InterPro" id="IPR026444">
    <property type="entry name" value="Secre_tail"/>
</dbReference>
<name>A0A7J5U1V0_9BACT</name>
<sequence>MWLVCVAAWGQDRCAHPLSYTPVSAPGRIDWDKFPTFKLPFTIVYGGPRLGDVQAKPLQHGFSHISTVQEAEFGSLVQPQQRAIEWSGFAFGLNQPWETAESPWNNDLNAYRTRWDRWLHDASGGVRNAAGQYLLPTDILMVDYERIHETDTRILRLKTDPTTPAAYRSLPDDQFLLRYKKDITALYAEGLRFIRERADLSRIRMSTYSDTPILNTFVNVVGNSWTDWSTNPNRVHYLLKDTTSFARVGGPFYERLDYVGPSGYYYYDYPSALAPDYLAYLLFQVEANRAWTNKPVMPFVWMRFHDCCGNYPRFIRPEMAEATAIFPFFSGAKGLWLWEVPGFDNPQSNIYRPNDVYAAYESFVHGLYRLSRFADMFEGDYQLVIPKPARDLMDAREPVWRGVVKGQNLLIAAHNPYAADGATTTVSVRYGNFSRDIVLTGRQVYLCQFNLAAVTALPDAPAFSELSVSPNPTTDWTTVTFSAAKAGEVQLQVVNLLGQVVAEKAVRARTGVNKHLLKLNQLPIGIYIVQVSNGQGRAETRLIKSDE</sequence>
<dbReference type="EMBL" id="WELI01000004">
    <property type="protein sequence ID" value="KAB7730888.1"/>
    <property type="molecule type" value="Genomic_DNA"/>
</dbReference>
<evidence type="ECO:0000313" key="2">
    <source>
        <dbReference type="EMBL" id="KAB7730888.1"/>
    </source>
</evidence>
<protein>
    <submittedName>
        <fullName evidence="2">T9SS type A sorting domain-containing protein</fullName>
    </submittedName>
</protein>
<dbReference type="AlphaFoldDB" id="A0A7J5U1V0"/>
<reference evidence="2 3" key="1">
    <citation type="submission" date="2019-10" db="EMBL/GenBank/DDBJ databases">
        <title>Rudanella paleaurantiibacter sp. nov., isolated from sludge.</title>
        <authorList>
            <person name="Xu S.Q."/>
        </authorList>
    </citation>
    <scope>NUCLEOTIDE SEQUENCE [LARGE SCALE GENOMIC DNA]</scope>
    <source>
        <strain evidence="2 3">HX-22-17</strain>
    </source>
</reference>
<gene>
    <name evidence="2" type="ORF">F5984_11975</name>
</gene>
<dbReference type="NCBIfam" id="TIGR04183">
    <property type="entry name" value="Por_Secre_tail"/>
    <property type="match status" value="1"/>
</dbReference>
<feature type="domain" description="Secretion system C-terminal sorting" evidence="1">
    <location>
        <begin position="469"/>
        <end position="542"/>
    </location>
</feature>
<proteinExistence type="predicted"/>
<accession>A0A7J5U1V0</accession>
<dbReference type="Pfam" id="PF18962">
    <property type="entry name" value="Por_Secre_tail"/>
    <property type="match status" value="1"/>
</dbReference>